<keyword evidence="3" id="KW-1185">Reference proteome</keyword>
<dbReference type="OrthoDB" id="3211876at2"/>
<dbReference type="Gene3D" id="1.10.10.10">
    <property type="entry name" value="Winged helix-like DNA-binding domain superfamily/Winged helix DNA-binding domain"/>
    <property type="match status" value="1"/>
</dbReference>
<evidence type="ECO:0000313" key="3">
    <source>
        <dbReference type="Proteomes" id="UP000236732"/>
    </source>
</evidence>
<dbReference type="Proteomes" id="UP000236732">
    <property type="component" value="Unassembled WGS sequence"/>
</dbReference>
<keyword evidence="2" id="KW-0238">DNA-binding</keyword>
<dbReference type="InterPro" id="IPR036388">
    <property type="entry name" value="WH-like_DNA-bd_sf"/>
</dbReference>
<name>A0A1H6CVC6_9ACTN</name>
<reference evidence="2 3" key="1">
    <citation type="submission" date="2016-10" db="EMBL/GenBank/DDBJ databases">
        <authorList>
            <person name="de Groot N.N."/>
        </authorList>
    </citation>
    <scope>NUCLEOTIDE SEQUENCE [LARGE SCALE GENOMIC DNA]</scope>
    <source>
        <strain evidence="2 3">CGMCC 4.7037</strain>
    </source>
</reference>
<evidence type="ECO:0000313" key="2">
    <source>
        <dbReference type="EMBL" id="SEG76475.1"/>
    </source>
</evidence>
<feature type="domain" description="HTH marR-type" evidence="1">
    <location>
        <begin position="14"/>
        <end position="115"/>
    </location>
</feature>
<dbReference type="AlphaFoldDB" id="A0A1H6CVC6"/>
<gene>
    <name evidence="2" type="ORF">SAMN05444920_104387</name>
</gene>
<dbReference type="Pfam" id="PF01047">
    <property type="entry name" value="MarR"/>
    <property type="match status" value="1"/>
</dbReference>
<dbReference type="GO" id="GO:0003700">
    <property type="term" value="F:DNA-binding transcription factor activity"/>
    <property type="evidence" value="ECO:0007669"/>
    <property type="project" value="InterPro"/>
</dbReference>
<sequence length="143" mass="16135">MRHVHELMDGAIAGIYADFGLPEYRPRYSPVVRTLREQGPMAIRDLAKAIGVTHSAASQTVVQMQRGEFVTLEKGTDARHRIVHLSAKARAALPLIEAEWEATRRAMRELDEELPVPLEELLLAILAALERRDFRERIGDISL</sequence>
<dbReference type="SMART" id="SM00347">
    <property type="entry name" value="HTH_MARR"/>
    <property type="match status" value="1"/>
</dbReference>
<dbReference type="EMBL" id="FNVT01000004">
    <property type="protein sequence ID" value="SEG76475.1"/>
    <property type="molecule type" value="Genomic_DNA"/>
</dbReference>
<organism evidence="2 3">
    <name type="scientific">Nonomuraea solani</name>
    <dbReference type="NCBI Taxonomy" id="1144553"/>
    <lineage>
        <taxon>Bacteria</taxon>
        <taxon>Bacillati</taxon>
        <taxon>Actinomycetota</taxon>
        <taxon>Actinomycetes</taxon>
        <taxon>Streptosporangiales</taxon>
        <taxon>Streptosporangiaceae</taxon>
        <taxon>Nonomuraea</taxon>
    </lineage>
</organism>
<accession>A0A1H6CVC6</accession>
<dbReference type="GO" id="GO:0003677">
    <property type="term" value="F:DNA binding"/>
    <property type="evidence" value="ECO:0007669"/>
    <property type="project" value="UniProtKB-KW"/>
</dbReference>
<dbReference type="InterPro" id="IPR036390">
    <property type="entry name" value="WH_DNA-bd_sf"/>
</dbReference>
<evidence type="ECO:0000259" key="1">
    <source>
        <dbReference type="SMART" id="SM00347"/>
    </source>
</evidence>
<protein>
    <submittedName>
        <fullName evidence="2">DNA-binding transcriptional regulator, MarR family</fullName>
    </submittedName>
</protein>
<dbReference type="InterPro" id="IPR000835">
    <property type="entry name" value="HTH_MarR-typ"/>
</dbReference>
<proteinExistence type="predicted"/>
<dbReference type="SUPFAM" id="SSF46785">
    <property type="entry name" value="Winged helix' DNA-binding domain"/>
    <property type="match status" value="1"/>
</dbReference>